<keyword evidence="1" id="KW-0805">Transcription regulation</keyword>
<dbReference type="GO" id="GO:0003700">
    <property type="term" value="F:DNA-binding transcription factor activity"/>
    <property type="evidence" value="ECO:0007669"/>
    <property type="project" value="InterPro"/>
</dbReference>
<sequence length="252" mass="28789">MKEQRIKSMIRYIKSYGTVSLDELCNEFNVSKNTVRRDINEIAATGIIKKVYGGVVAQTQGVTPYENRDSSYNEQKKAIAQEAAKYINNHDLLFIDSGTTTQYIPKFINPELKITIITNSLSIVNEVLDNNNFEIIIIGNRLKRKTKSFVNVEDWSYFDRINISKAFLAATGISLDKGVTNSDILEYELKRRVVNKASKNYLLVDHSKFGKAALLTYAYVNSFNTIITDHDIPADFIRLMREKKVKLIQTKN</sequence>
<dbReference type="InterPro" id="IPR036388">
    <property type="entry name" value="WH-like_DNA-bd_sf"/>
</dbReference>
<proteinExistence type="predicted"/>
<comment type="caution">
    <text evidence="5">The sequence shown here is derived from an EMBL/GenBank/DDBJ whole genome shotgun (WGS) entry which is preliminary data.</text>
</comment>
<dbReference type="SUPFAM" id="SSF100950">
    <property type="entry name" value="NagB/RpiA/CoA transferase-like"/>
    <property type="match status" value="1"/>
</dbReference>
<dbReference type="Gene3D" id="3.40.50.1360">
    <property type="match status" value="1"/>
</dbReference>
<dbReference type="STRING" id="1218508.JG29_07920"/>
<dbReference type="RefSeq" id="WP_045922637.1">
    <property type="nucleotide sequence ID" value="NZ_JBHTHW010000003.1"/>
</dbReference>
<gene>
    <name evidence="5" type="ORF">JG29_07920</name>
</gene>
<evidence type="ECO:0000256" key="1">
    <source>
        <dbReference type="ARBA" id="ARBA00023015"/>
    </source>
</evidence>
<dbReference type="SMART" id="SM00420">
    <property type="entry name" value="HTH_DEOR"/>
    <property type="match status" value="1"/>
</dbReference>
<keyword evidence="3" id="KW-0804">Transcription</keyword>
<evidence type="ECO:0000256" key="3">
    <source>
        <dbReference type="ARBA" id="ARBA00023163"/>
    </source>
</evidence>
<dbReference type="Pfam" id="PF08220">
    <property type="entry name" value="HTH_DeoR"/>
    <property type="match status" value="1"/>
</dbReference>
<dbReference type="Pfam" id="PF00455">
    <property type="entry name" value="DeoRC"/>
    <property type="match status" value="1"/>
</dbReference>
<reference evidence="5 6" key="1">
    <citation type="submission" date="2014-12" db="EMBL/GenBank/DDBJ databases">
        <title>Comparative genomics of the lactic acid bacteria isolated from the honey bee gut.</title>
        <authorList>
            <person name="Ellegaard K.M."/>
            <person name="Tamarit D."/>
            <person name="Javelind E."/>
            <person name="Olofsson T."/>
            <person name="Andersson S.G."/>
            <person name="Vasquez A."/>
        </authorList>
    </citation>
    <scope>NUCLEOTIDE SEQUENCE [LARGE SCALE GENOMIC DNA]</scope>
    <source>
        <strain evidence="5 6">Hon2</strain>
    </source>
</reference>
<protein>
    <submittedName>
        <fullName evidence="5">DNA-binding protein IolR</fullName>
    </submittedName>
</protein>
<dbReference type="PROSITE" id="PS00894">
    <property type="entry name" value="HTH_DEOR_1"/>
    <property type="match status" value="1"/>
</dbReference>
<evidence type="ECO:0000313" key="5">
    <source>
        <dbReference type="EMBL" id="KJY48970.1"/>
    </source>
</evidence>
<dbReference type="PRINTS" id="PR00037">
    <property type="entry name" value="HTHLACR"/>
</dbReference>
<dbReference type="InterPro" id="IPR037171">
    <property type="entry name" value="NagB/RpiA_transferase-like"/>
</dbReference>
<dbReference type="SMART" id="SM01134">
    <property type="entry name" value="DeoRC"/>
    <property type="match status" value="1"/>
</dbReference>
<evidence type="ECO:0000256" key="2">
    <source>
        <dbReference type="ARBA" id="ARBA00023125"/>
    </source>
</evidence>
<feature type="domain" description="HTH deoR-type" evidence="4">
    <location>
        <begin position="2"/>
        <end position="57"/>
    </location>
</feature>
<dbReference type="PANTHER" id="PTHR30363:SF60">
    <property type="entry name" value="HTH-TYPE TRANSCRIPTIONAL REGULATOR IOLR"/>
    <property type="match status" value="1"/>
</dbReference>
<accession>A0A0F4KRF8</accession>
<dbReference type="OrthoDB" id="9797223at2"/>
<dbReference type="AlphaFoldDB" id="A0A0F4KRF8"/>
<dbReference type="HOGENOM" id="CLU_060699_1_4_9"/>
<keyword evidence="6" id="KW-1185">Reference proteome</keyword>
<dbReference type="Gene3D" id="1.10.10.10">
    <property type="entry name" value="Winged helix-like DNA-binding domain superfamily/Winged helix DNA-binding domain"/>
    <property type="match status" value="1"/>
</dbReference>
<evidence type="ECO:0000259" key="4">
    <source>
        <dbReference type="PROSITE" id="PS51000"/>
    </source>
</evidence>
<dbReference type="InterPro" id="IPR001034">
    <property type="entry name" value="DeoR_HTH"/>
</dbReference>
<dbReference type="PATRIC" id="fig|1218508.4.peg.811"/>
<dbReference type="InterPro" id="IPR018356">
    <property type="entry name" value="Tscrpt_reg_HTH_DeoR_CS"/>
</dbReference>
<dbReference type="PROSITE" id="PS51000">
    <property type="entry name" value="HTH_DEOR_2"/>
    <property type="match status" value="1"/>
</dbReference>
<dbReference type="InterPro" id="IPR014036">
    <property type="entry name" value="DeoR-like_C"/>
</dbReference>
<organism evidence="5 6">
    <name type="scientific">Bombilactobacillus mellis</name>
    <dbReference type="NCBI Taxonomy" id="1218508"/>
    <lineage>
        <taxon>Bacteria</taxon>
        <taxon>Bacillati</taxon>
        <taxon>Bacillota</taxon>
        <taxon>Bacilli</taxon>
        <taxon>Lactobacillales</taxon>
        <taxon>Lactobacillaceae</taxon>
        <taxon>Bombilactobacillus</taxon>
    </lineage>
</organism>
<dbReference type="InterPro" id="IPR050313">
    <property type="entry name" value="Carb_Metab_HTH_regulators"/>
</dbReference>
<dbReference type="InterPro" id="IPR036390">
    <property type="entry name" value="WH_DNA-bd_sf"/>
</dbReference>
<dbReference type="SUPFAM" id="SSF46785">
    <property type="entry name" value="Winged helix' DNA-binding domain"/>
    <property type="match status" value="1"/>
</dbReference>
<evidence type="ECO:0000313" key="6">
    <source>
        <dbReference type="Proteomes" id="UP000033695"/>
    </source>
</evidence>
<dbReference type="EMBL" id="JXBZ01000007">
    <property type="protein sequence ID" value="KJY48970.1"/>
    <property type="molecule type" value="Genomic_DNA"/>
</dbReference>
<name>A0A0F4KRF8_9LACO</name>
<dbReference type="GO" id="GO:0003677">
    <property type="term" value="F:DNA binding"/>
    <property type="evidence" value="ECO:0007669"/>
    <property type="project" value="UniProtKB-KW"/>
</dbReference>
<dbReference type="PANTHER" id="PTHR30363">
    <property type="entry name" value="HTH-TYPE TRANSCRIPTIONAL REGULATOR SRLR-RELATED"/>
    <property type="match status" value="1"/>
</dbReference>
<keyword evidence="2 5" id="KW-0238">DNA-binding</keyword>
<dbReference type="Proteomes" id="UP000033695">
    <property type="component" value="Unassembled WGS sequence"/>
</dbReference>